<dbReference type="GO" id="GO:0008195">
    <property type="term" value="F:phosphatidate phosphatase activity"/>
    <property type="evidence" value="ECO:0007669"/>
    <property type="project" value="InterPro"/>
</dbReference>
<dbReference type="VEuPathDB" id="FungiDB:PABG_07441"/>
<dbReference type="GO" id="GO:0016491">
    <property type="term" value="F:oxidoreductase activity"/>
    <property type="evidence" value="ECO:0007669"/>
    <property type="project" value="InterPro"/>
</dbReference>
<reference evidence="3 4" key="1">
    <citation type="submission" date="2016-06" db="EMBL/GenBank/DDBJ databases">
        <authorList>
            <person name="Kjaerup R.B."/>
            <person name="Dalgaard T.S."/>
            <person name="Juul-Madsen H.R."/>
        </authorList>
    </citation>
    <scope>NUCLEOTIDE SEQUENCE [LARGE SCALE GENOMIC DNA]</scope>
    <source>
        <strain evidence="3 4">Pb300</strain>
    </source>
</reference>
<dbReference type="Pfam" id="PF13602">
    <property type="entry name" value="ADH_zinc_N_2"/>
    <property type="match status" value="1"/>
</dbReference>
<proteinExistence type="predicted"/>
<dbReference type="SMART" id="SM00829">
    <property type="entry name" value="PKS_ER"/>
    <property type="match status" value="1"/>
</dbReference>
<feature type="domain" description="Enoyl reductase (ER)" evidence="2">
    <location>
        <begin position="468"/>
        <end position="804"/>
    </location>
</feature>
<dbReference type="InterPro" id="IPR020843">
    <property type="entry name" value="ER"/>
</dbReference>
<dbReference type="VEuPathDB" id="FungiDB:PADG_08220"/>
<comment type="caution">
    <text evidence="3">The sequence shown here is derived from an EMBL/GenBank/DDBJ whole genome shotgun (WGS) entry which is preliminary data.</text>
</comment>
<dbReference type="GO" id="GO:0030479">
    <property type="term" value="C:actin cortical patch"/>
    <property type="evidence" value="ECO:0007669"/>
    <property type="project" value="TreeGrafter"/>
</dbReference>
<evidence type="ECO:0000256" key="1">
    <source>
        <dbReference type="SAM" id="MobiDB-lite"/>
    </source>
</evidence>
<protein>
    <recommendedName>
        <fullName evidence="2">Enoyl reductase (ER) domain-containing protein</fullName>
    </recommendedName>
</protein>
<dbReference type="VEuPathDB" id="FungiDB:PADG_01716"/>
<feature type="region of interest" description="Disordered" evidence="1">
    <location>
        <begin position="1"/>
        <end position="26"/>
    </location>
</feature>
<organism evidence="3 4">
    <name type="scientific">Paracoccidioides brasiliensis</name>
    <dbReference type="NCBI Taxonomy" id="121759"/>
    <lineage>
        <taxon>Eukaryota</taxon>
        <taxon>Fungi</taxon>
        <taxon>Dikarya</taxon>
        <taxon>Ascomycota</taxon>
        <taxon>Pezizomycotina</taxon>
        <taxon>Eurotiomycetes</taxon>
        <taxon>Eurotiomycetidae</taxon>
        <taxon>Onygenales</taxon>
        <taxon>Ajellomycetaceae</taxon>
        <taxon>Paracoccidioides</taxon>
    </lineage>
</organism>
<dbReference type="PANTHER" id="PTHR28208">
    <property type="entry name" value="PHOSPHATIDATE PHOSPHATASE APP1"/>
    <property type="match status" value="1"/>
</dbReference>
<dbReference type="SUPFAM" id="SSF51735">
    <property type="entry name" value="NAD(P)-binding Rossmann-fold domains"/>
    <property type="match status" value="1"/>
</dbReference>
<dbReference type="AlphaFoldDB" id="A0A1D2JHL6"/>
<dbReference type="PANTHER" id="PTHR28208:SF1">
    <property type="entry name" value="FILAMENT ORGANIZATION PROTEIN APP1-LIKE, PUTATIVE (AFU_ORTHOLOGUE AFUA_1G06650)-RELATED"/>
    <property type="match status" value="1"/>
</dbReference>
<dbReference type="InterPro" id="IPR052935">
    <property type="entry name" value="Mg2+_PAP"/>
</dbReference>
<sequence length="811" mass="91007">MFGAPQRRKHETPEEQQTRSQGDFDRVETDLAHVPSLRLTPLLGIIASFLGKGNPLIQPANPQQHRVWLLDNTAYRAPGGRFHDNQTWQVEIVACIFIKRGREEVGKFVATIADAIGLDGDIGLNNRETRDRMAERVQPFVDSIAPGRSISLDIPITRHIVIKRKLNPSDKNGIISQVVRIGGTDVPNGTIIHPSLRHWSHNVSMETEFASPTGWLIISDVDDTIKYTQTCNAVGILRTTFAEIPQPIAGMPTLYSHIDKSLTPTWFYLSASPYNLYPFLRTFLRQVYPPGTLILRNSSWMDMSGLLKSFTQGTEAYKVERMEKLYRWFPKRKVVCIGDSTQSDPEAYGEIYRRHKHWVRAIFIRKVTDVVNMEDKNKDKRFVKAFEGVPESVWRVFEDTEDLYREENIPPAMAALTLTLPASHHYTSTNPPPPSTLIYTSTHPTPTPTESQYLLKILATAFCHGELGWAETLRHPPSPTTSASASANQSQSQIQIQDFKRIPGHDVTGIILSTPQVDEHSVTGPRFKVGDEVMGLLAFERDGGAADVAVAVEGELAFKPRNVGAVEGACLPLSALTGWQALFEQVGLRGVVMYSDDEDEERERVRQRERDDEEEVKRVLVLNASGGVGVMLCQLLRAKMLFGENRSQRFWVCGVCSGRNMGFVRGELGADEVLDYTQEKGLAEAFRKRGWESVDLVLDCVGGESLRQAHDAAVVRDGGFVVSIAQPIPEREPEWEGVRNEIKRRALTSRFFIVRPDGEQLGKIGLLVEKGELRAFVAKEMGLYEGREAMELVESGRMRGKVVLRVNYYDP</sequence>
<accession>A0A1D2JHL6</accession>
<dbReference type="VEuPathDB" id="FungiDB:PABG_07442"/>
<dbReference type="Gene3D" id="3.40.50.720">
    <property type="entry name" value="NAD(P)-binding Rossmann-like Domain"/>
    <property type="match status" value="1"/>
</dbReference>
<feature type="compositionally biased region" description="Basic residues" evidence="1">
    <location>
        <begin position="1"/>
        <end position="10"/>
    </location>
</feature>
<dbReference type="CDD" id="cd05289">
    <property type="entry name" value="MDR_like_2"/>
    <property type="match status" value="1"/>
</dbReference>
<dbReference type="Pfam" id="PF09949">
    <property type="entry name" value="APP1_cat"/>
    <property type="match status" value="1"/>
</dbReference>
<evidence type="ECO:0000313" key="3">
    <source>
        <dbReference type="EMBL" id="ODH36219.1"/>
    </source>
</evidence>
<evidence type="ECO:0000259" key="2">
    <source>
        <dbReference type="SMART" id="SM00829"/>
    </source>
</evidence>
<dbReference type="Gene3D" id="3.90.180.10">
    <property type="entry name" value="Medium-chain alcohol dehydrogenases, catalytic domain"/>
    <property type="match status" value="1"/>
</dbReference>
<dbReference type="InterPro" id="IPR036291">
    <property type="entry name" value="NAD(P)-bd_dom_sf"/>
</dbReference>
<dbReference type="EMBL" id="LZYO01000091">
    <property type="protein sequence ID" value="ODH36219.1"/>
    <property type="molecule type" value="Genomic_DNA"/>
</dbReference>
<feature type="compositionally biased region" description="Basic and acidic residues" evidence="1">
    <location>
        <begin position="11"/>
        <end position="26"/>
    </location>
</feature>
<dbReference type="InterPro" id="IPR011032">
    <property type="entry name" value="GroES-like_sf"/>
</dbReference>
<dbReference type="InterPro" id="IPR019236">
    <property type="entry name" value="APP1_cat"/>
</dbReference>
<name>A0A1D2JHL6_PARBR</name>
<dbReference type="Proteomes" id="UP000242814">
    <property type="component" value="Unassembled WGS sequence"/>
</dbReference>
<gene>
    <name evidence="3" type="ORF">ACO22_02825</name>
</gene>
<dbReference type="SUPFAM" id="SSF50129">
    <property type="entry name" value="GroES-like"/>
    <property type="match status" value="1"/>
</dbReference>
<evidence type="ECO:0000313" key="4">
    <source>
        <dbReference type="Proteomes" id="UP000242814"/>
    </source>
</evidence>